<sequence>MPKDGGIGASSKRREDVRFLTGNGNYTDDINMRGQTYVHFLRSDIAHGTLNSVDTSAAAAMPGVIQIFTGTDFEAVGSIPCGWQVTDKHGEPMQEPRHPVLAHGKVRHVGEPIAAVVAESLSQARDAAEAIEVDIAELPAVVDMKDAVKEGAPKVHDDLTSNLCYDWGFVEENKGAVDEAFKNAAHVTTLELTNNRLVANPMEPRVAIGDYNRSDEEHTLYTTSQNPHVIRLLMGAFVLGIPEHKLRVVAPDVGGGFGTKIFHYQEEAFCTFAAKAINRPVKWTSTRSEAFISDAHGRDHVTKIEMALDADNNFTALRTDTYANMGAYLSTFAPSVPTWLHGTLMAGNYKTPLIYVNVKAVFTNTVPVDAYRGAGRPEATYQLERLVDKCAHELGVDPIALRRQNFITEFPYATPVAVEYDTGDYNATMDKLEEMTDMSGFEARRKASEAKGKLRGFGVNCYIEACGIAPSNLVGQLGARAGLYESATVRVNATGGLVVMTGSHSHGQGHETSFAQVVAEMIGIDESMIDIVHGDTSKVPMGMGTYGSRSIAVGGSAMVRATEKIIAKAKKIASHLLEASEGDIELKDGAFSVAGTDKSVAWGDVTLAAYVPHNYPLDDIEPGLEETAFYDPSNFTYPSGAYACEVELDPETGQVTIERFAAADDFGNIINPMIVTGQVHGGLAQGIGQALLENCAYDEDGQLLSASYMDYAMPRASDLPMYDVDHSCQTPCTHNPLGVKGCGEAGAIGSPPAVVNAVLDAMRSGGKDIGHIDMPVSPARVWAAMNGTDGTAAHAGATAANAKPNG</sequence>
<feature type="domain" description="Aldehyde oxidase/xanthine dehydrogenase a/b hammerhead" evidence="3">
    <location>
        <begin position="21"/>
        <end position="139"/>
    </location>
</feature>
<dbReference type="OrthoDB" id="9758509at2"/>
<evidence type="ECO:0000256" key="2">
    <source>
        <dbReference type="ARBA" id="ARBA00023002"/>
    </source>
</evidence>
<dbReference type="SUPFAM" id="SSF54665">
    <property type="entry name" value="CO dehydrogenase molybdoprotein N-domain-like"/>
    <property type="match status" value="1"/>
</dbReference>
<gene>
    <name evidence="4" type="ORF">GGR93_003512</name>
</gene>
<evidence type="ECO:0000313" key="5">
    <source>
        <dbReference type="Proteomes" id="UP000565745"/>
    </source>
</evidence>
<dbReference type="SUPFAM" id="SSF56003">
    <property type="entry name" value="Molybdenum cofactor-binding domain"/>
    <property type="match status" value="1"/>
</dbReference>
<dbReference type="InterPro" id="IPR008274">
    <property type="entry name" value="AldOxase/xan_DH_MoCoBD1"/>
</dbReference>
<protein>
    <submittedName>
        <fullName evidence="4">Carbon-monoxide dehydrogenase large subunit</fullName>
        <ecNumber evidence="4">1.2.7.4</ecNumber>
    </submittedName>
</protein>
<evidence type="ECO:0000259" key="3">
    <source>
        <dbReference type="SMART" id="SM01008"/>
    </source>
</evidence>
<evidence type="ECO:0000256" key="1">
    <source>
        <dbReference type="ARBA" id="ARBA00022505"/>
    </source>
</evidence>
<dbReference type="InterPro" id="IPR046867">
    <property type="entry name" value="AldOxase/xan_DH_MoCoBD2"/>
</dbReference>
<dbReference type="InterPro" id="IPR000674">
    <property type="entry name" value="Ald_Oxase/Xan_DH_a/b"/>
</dbReference>
<dbReference type="InterPro" id="IPR016208">
    <property type="entry name" value="Ald_Oxase/xanthine_DH-like"/>
</dbReference>
<keyword evidence="5" id="KW-1185">Reference proteome</keyword>
<dbReference type="PANTHER" id="PTHR11908">
    <property type="entry name" value="XANTHINE DEHYDROGENASE"/>
    <property type="match status" value="1"/>
</dbReference>
<dbReference type="GO" id="GO:0043885">
    <property type="term" value="F:anaerobic carbon-monoxide dehydrogenase activity"/>
    <property type="evidence" value="ECO:0007669"/>
    <property type="project" value="UniProtKB-EC"/>
</dbReference>
<dbReference type="InterPro" id="IPR036856">
    <property type="entry name" value="Ald_Oxase/Xan_DH_a/b_sf"/>
</dbReference>
<dbReference type="EC" id="1.2.7.4" evidence="4"/>
<proteinExistence type="predicted"/>
<keyword evidence="1" id="KW-0500">Molybdenum</keyword>
<accession>A0A7W6MB43</accession>
<dbReference type="Proteomes" id="UP000565745">
    <property type="component" value="Unassembled WGS sequence"/>
</dbReference>
<name>A0A7W6MB43_9RHOB</name>
<reference evidence="4 5" key="1">
    <citation type="submission" date="2020-08" db="EMBL/GenBank/DDBJ databases">
        <title>Genomic Encyclopedia of Type Strains, Phase IV (KMG-IV): sequencing the most valuable type-strain genomes for metagenomic binning, comparative biology and taxonomic classification.</title>
        <authorList>
            <person name="Goeker M."/>
        </authorList>
    </citation>
    <scope>NUCLEOTIDE SEQUENCE [LARGE SCALE GENOMIC DNA]</scope>
    <source>
        <strain evidence="4 5">DSM 101015</strain>
    </source>
</reference>
<evidence type="ECO:0000313" key="4">
    <source>
        <dbReference type="EMBL" id="MBB4175709.1"/>
    </source>
</evidence>
<dbReference type="EMBL" id="JACIFU010000005">
    <property type="protein sequence ID" value="MBB4175709.1"/>
    <property type="molecule type" value="Genomic_DNA"/>
</dbReference>
<dbReference type="InterPro" id="IPR037165">
    <property type="entry name" value="AldOxase/xan_DH_Mopterin-bd_sf"/>
</dbReference>
<dbReference type="AlphaFoldDB" id="A0A7W6MB43"/>
<dbReference type="Gene3D" id="3.90.1170.50">
    <property type="entry name" value="Aldehyde oxidase/xanthine dehydrogenase, a/b hammerhead"/>
    <property type="match status" value="1"/>
</dbReference>
<dbReference type="Pfam" id="PF20256">
    <property type="entry name" value="MoCoBD_2"/>
    <property type="match status" value="1"/>
</dbReference>
<dbReference type="Pfam" id="PF01315">
    <property type="entry name" value="Ald_Xan_dh_C"/>
    <property type="match status" value="1"/>
</dbReference>
<keyword evidence="2 4" id="KW-0560">Oxidoreductase</keyword>
<dbReference type="GO" id="GO:0005506">
    <property type="term" value="F:iron ion binding"/>
    <property type="evidence" value="ECO:0007669"/>
    <property type="project" value="InterPro"/>
</dbReference>
<organism evidence="4 5">
    <name type="scientific">Sulfitobacter noctilucicola</name>
    <dbReference type="NCBI Taxonomy" id="1342301"/>
    <lineage>
        <taxon>Bacteria</taxon>
        <taxon>Pseudomonadati</taxon>
        <taxon>Pseudomonadota</taxon>
        <taxon>Alphaproteobacteria</taxon>
        <taxon>Rhodobacterales</taxon>
        <taxon>Roseobacteraceae</taxon>
        <taxon>Sulfitobacter</taxon>
    </lineage>
</organism>
<dbReference type="Gene3D" id="3.30.365.10">
    <property type="entry name" value="Aldehyde oxidase/xanthine dehydrogenase, molybdopterin binding domain"/>
    <property type="match status" value="4"/>
</dbReference>
<dbReference type="PANTHER" id="PTHR11908:SF132">
    <property type="entry name" value="ALDEHYDE OXIDASE 1-RELATED"/>
    <property type="match status" value="1"/>
</dbReference>
<dbReference type="SMART" id="SM01008">
    <property type="entry name" value="Ald_Xan_dh_C"/>
    <property type="match status" value="1"/>
</dbReference>
<dbReference type="Pfam" id="PF02738">
    <property type="entry name" value="MoCoBD_1"/>
    <property type="match status" value="1"/>
</dbReference>
<comment type="caution">
    <text evidence="4">The sequence shown here is derived from an EMBL/GenBank/DDBJ whole genome shotgun (WGS) entry which is preliminary data.</text>
</comment>